<protein>
    <submittedName>
        <fullName evidence="2">Uncharacterized protein</fullName>
    </submittedName>
</protein>
<feature type="non-terminal residue" evidence="2">
    <location>
        <position position="159"/>
    </location>
</feature>
<accession>X0T753</accession>
<dbReference type="AlphaFoldDB" id="X0T753"/>
<comment type="caution">
    <text evidence="2">The sequence shown here is derived from an EMBL/GenBank/DDBJ whole genome shotgun (WGS) entry which is preliminary data.</text>
</comment>
<gene>
    <name evidence="2" type="ORF">S01H1_06714</name>
</gene>
<organism evidence="2">
    <name type="scientific">marine sediment metagenome</name>
    <dbReference type="NCBI Taxonomy" id="412755"/>
    <lineage>
        <taxon>unclassified sequences</taxon>
        <taxon>metagenomes</taxon>
        <taxon>ecological metagenomes</taxon>
    </lineage>
</organism>
<evidence type="ECO:0000256" key="1">
    <source>
        <dbReference type="SAM" id="MobiDB-lite"/>
    </source>
</evidence>
<evidence type="ECO:0000313" key="2">
    <source>
        <dbReference type="EMBL" id="GAF83166.1"/>
    </source>
</evidence>
<sequence>MKHMDDPLLLSGSPLAQLPAAKAIGERVYRDSLMAEGHALQELLQVSLDWAIAELRGTGRSAQAAHFLSPYCDTPNVTQVAERMGRSREHVSRYYRPLAFELVTKAFLKLTQDTTGKRLEQVASRLCDDSGPRHSMQQESWTGVRPDAQADSVHRRLRV</sequence>
<name>X0T753_9ZZZZ</name>
<feature type="region of interest" description="Disordered" evidence="1">
    <location>
        <begin position="127"/>
        <end position="159"/>
    </location>
</feature>
<proteinExistence type="predicted"/>
<dbReference type="EMBL" id="BARS01003464">
    <property type="protein sequence ID" value="GAF83166.1"/>
    <property type="molecule type" value="Genomic_DNA"/>
</dbReference>
<reference evidence="2" key="1">
    <citation type="journal article" date="2014" name="Front. Microbiol.">
        <title>High frequency of phylogenetically diverse reductive dehalogenase-homologous genes in deep subseafloor sedimentary metagenomes.</title>
        <authorList>
            <person name="Kawai M."/>
            <person name="Futagami T."/>
            <person name="Toyoda A."/>
            <person name="Takaki Y."/>
            <person name="Nishi S."/>
            <person name="Hori S."/>
            <person name="Arai W."/>
            <person name="Tsubouchi T."/>
            <person name="Morono Y."/>
            <person name="Uchiyama I."/>
            <person name="Ito T."/>
            <person name="Fujiyama A."/>
            <person name="Inagaki F."/>
            <person name="Takami H."/>
        </authorList>
    </citation>
    <scope>NUCLEOTIDE SEQUENCE</scope>
    <source>
        <strain evidence="2">Expedition CK06-06</strain>
    </source>
</reference>